<feature type="DNA-binding region" description="H-T-H motif" evidence="4">
    <location>
        <begin position="38"/>
        <end position="57"/>
    </location>
</feature>
<organism evidence="6">
    <name type="scientific">Meiothermus ruber</name>
    <dbReference type="NCBI Taxonomy" id="277"/>
    <lineage>
        <taxon>Bacteria</taxon>
        <taxon>Thermotogati</taxon>
        <taxon>Deinococcota</taxon>
        <taxon>Deinococci</taxon>
        <taxon>Thermales</taxon>
        <taxon>Thermaceae</taxon>
        <taxon>Meiothermus</taxon>
    </lineage>
</organism>
<keyword evidence="2 4" id="KW-0238">DNA-binding</keyword>
<evidence type="ECO:0000256" key="2">
    <source>
        <dbReference type="ARBA" id="ARBA00023125"/>
    </source>
</evidence>
<dbReference type="Pfam" id="PF00440">
    <property type="entry name" value="TetR_N"/>
    <property type="match status" value="1"/>
</dbReference>
<dbReference type="InterPro" id="IPR009057">
    <property type="entry name" value="Homeodomain-like_sf"/>
</dbReference>
<dbReference type="PANTHER" id="PTHR30055">
    <property type="entry name" value="HTH-TYPE TRANSCRIPTIONAL REGULATOR RUTR"/>
    <property type="match status" value="1"/>
</dbReference>
<comment type="caution">
    <text evidence="6">The sequence shown here is derived from an EMBL/GenBank/DDBJ whole genome shotgun (WGS) entry which is preliminary data.</text>
</comment>
<dbReference type="PROSITE" id="PS50977">
    <property type="entry name" value="HTH_TETR_2"/>
    <property type="match status" value="1"/>
</dbReference>
<dbReference type="EMBL" id="DSWI01000035">
    <property type="protein sequence ID" value="HFG21896.1"/>
    <property type="molecule type" value="Genomic_DNA"/>
</dbReference>
<feature type="domain" description="HTH tetR-type" evidence="5">
    <location>
        <begin position="15"/>
        <end position="75"/>
    </location>
</feature>
<evidence type="ECO:0000313" key="6">
    <source>
        <dbReference type="EMBL" id="HFG21896.1"/>
    </source>
</evidence>
<keyword evidence="1" id="KW-0805">Transcription regulation</keyword>
<dbReference type="PANTHER" id="PTHR30055:SF234">
    <property type="entry name" value="HTH-TYPE TRANSCRIPTIONAL REGULATOR BETI"/>
    <property type="match status" value="1"/>
</dbReference>
<dbReference type="Gene3D" id="1.10.357.10">
    <property type="entry name" value="Tetracycline Repressor, domain 2"/>
    <property type="match status" value="1"/>
</dbReference>
<evidence type="ECO:0000256" key="3">
    <source>
        <dbReference type="ARBA" id="ARBA00023163"/>
    </source>
</evidence>
<name>A0A7C3HFG8_MEIRU</name>
<dbReference type="InterPro" id="IPR050109">
    <property type="entry name" value="HTH-type_TetR-like_transc_reg"/>
</dbReference>
<dbReference type="GO" id="GO:0003700">
    <property type="term" value="F:DNA-binding transcription factor activity"/>
    <property type="evidence" value="ECO:0007669"/>
    <property type="project" value="TreeGrafter"/>
</dbReference>
<evidence type="ECO:0000256" key="1">
    <source>
        <dbReference type="ARBA" id="ARBA00023015"/>
    </source>
</evidence>
<keyword evidence="3" id="KW-0804">Transcription</keyword>
<dbReference type="GO" id="GO:0000976">
    <property type="term" value="F:transcription cis-regulatory region binding"/>
    <property type="evidence" value="ECO:0007669"/>
    <property type="project" value="TreeGrafter"/>
</dbReference>
<evidence type="ECO:0000259" key="5">
    <source>
        <dbReference type="PROSITE" id="PS50977"/>
    </source>
</evidence>
<dbReference type="SUPFAM" id="SSF46689">
    <property type="entry name" value="Homeodomain-like"/>
    <property type="match status" value="1"/>
</dbReference>
<gene>
    <name evidence="6" type="ORF">ENS82_14500</name>
</gene>
<reference evidence="6" key="1">
    <citation type="journal article" date="2020" name="mSystems">
        <title>Genome- and Community-Level Interaction Insights into Carbon Utilization and Element Cycling Functions of Hydrothermarchaeota in Hydrothermal Sediment.</title>
        <authorList>
            <person name="Zhou Z."/>
            <person name="Liu Y."/>
            <person name="Xu W."/>
            <person name="Pan J."/>
            <person name="Luo Z.H."/>
            <person name="Li M."/>
        </authorList>
    </citation>
    <scope>NUCLEOTIDE SEQUENCE [LARGE SCALE GENOMIC DNA]</scope>
    <source>
        <strain evidence="6">SpSt-524</strain>
    </source>
</reference>
<sequence>MTGHHKKRQKRPHGEATREKLIEATVRILSQEGLGAVSTARLAREVGIVQSGFYAHFDSLEACISVAAERIGERIRASLAEGLELLGSQGPGDYHLVKAQYHRLLNELQQQWVFVELLIRYFRDPSPLGRALSRVQQGLRSDLVSYLTRVVEPLNWPKGGRPQAGFMADLLVSMTLSAVESLRWEPDLDRELVAHLLALQTLNTGKHLVEWMMTNKPPLSFEGGM</sequence>
<dbReference type="AlphaFoldDB" id="A0A7C3HFG8"/>
<accession>A0A7C3HFG8</accession>
<evidence type="ECO:0000256" key="4">
    <source>
        <dbReference type="PROSITE-ProRule" id="PRU00335"/>
    </source>
</evidence>
<dbReference type="InterPro" id="IPR001647">
    <property type="entry name" value="HTH_TetR"/>
</dbReference>
<proteinExistence type="predicted"/>
<protein>
    <submittedName>
        <fullName evidence="6">TetR/AcrR family transcriptional regulator</fullName>
    </submittedName>
</protein>